<evidence type="ECO:0000313" key="3">
    <source>
        <dbReference type="Proteomes" id="UP000008983"/>
    </source>
</evidence>
<reference evidence="2 3" key="1">
    <citation type="submission" date="2011-07" db="EMBL/GenBank/DDBJ databases">
        <authorList>
            <person name="Coyne R."/>
            <person name="Brami D."/>
            <person name="Johnson J."/>
            <person name="Hostetler J."/>
            <person name="Hannick L."/>
            <person name="Clark T."/>
            <person name="Cassidy-Hanley D."/>
            <person name="Inman J."/>
        </authorList>
    </citation>
    <scope>NUCLEOTIDE SEQUENCE [LARGE SCALE GENOMIC DNA]</scope>
    <source>
        <strain evidence="2 3">G5</strain>
    </source>
</reference>
<keyword evidence="3" id="KW-1185">Reference proteome</keyword>
<evidence type="ECO:0000313" key="2">
    <source>
        <dbReference type="EMBL" id="EGR27308.1"/>
    </source>
</evidence>
<sequence>MSNKECELDNIIKKDLNRTYNEYTQIFDTNNKENIIDEQNRLQRILRAYSHFDKEVGYTGGMNFIVISLLLNLNPQNDREVEIIDNSFEENVFWIFVHIMLQKNWRLLFLDGTPGIFQILDKFDIKLQQELPQIRQKIIDCGLSVYICFPQYFFTILLYNSPKNFQKRVIDLFLFKGEEALMQIIINMLNFCQDIILKIEDTEDIMQFLRKGIMIKCQNILKFEQDEEQYLVC</sequence>
<gene>
    <name evidence="2" type="ORF">IMG5_198160</name>
</gene>
<dbReference type="AlphaFoldDB" id="G0R5F0"/>
<dbReference type="Gene3D" id="1.10.8.270">
    <property type="entry name" value="putative rabgap domain of human tbc1 domain family member 14 like domains"/>
    <property type="match status" value="1"/>
</dbReference>
<dbReference type="SMART" id="SM00164">
    <property type="entry name" value="TBC"/>
    <property type="match status" value="1"/>
</dbReference>
<dbReference type="EMBL" id="GL984369">
    <property type="protein sequence ID" value="EGR27308.1"/>
    <property type="molecule type" value="Genomic_DNA"/>
</dbReference>
<organism evidence="2 3">
    <name type="scientific">Ichthyophthirius multifiliis</name>
    <name type="common">White spot disease agent</name>
    <name type="synonym">Ich</name>
    <dbReference type="NCBI Taxonomy" id="5932"/>
    <lineage>
        <taxon>Eukaryota</taxon>
        <taxon>Sar</taxon>
        <taxon>Alveolata</taxon>
        <taxon>Ciliophora</taxon>
        <taxon>Intramacronucleata</taxon>
        <taxon>Oligohymenophorea</taxon>
        <taxon>Hymenostomatida</taxon>
        <taxon>Ophryoglenina</taxon>
        <taxon>Ichthyophthirius</taxon>
    </lineage>
</organism>
<dbReference type="InParanoid" id="G0R5F0"/>
<name>G0R5F0_ICHMU</name>
<dbReference type="GO" id="GO:0031267">
    <property type="term" value="F:small GTPase binding"/>
    <property type="evidence" value="ECO:0007669"/>
    <property type="project" value="TreeGrafter"/>
</dbReference>
<dbReference type="InterPro" id="IPR050302">
    <property type="entry name" value="Rab_GAP_TBC_domain"/>
</dbReference>
<protein>
    <submittedName>
        <fullName evidence="2">Rab6 GTPase activating GAPCenA, putative</fullName>
    </submittedName>
</protein>
<accession>G0R5F0</accession>
<dbReference type="OMA" id="SIVIRIW"/>
<feature type="domain" description="Rab-GAP TBC" evidence="1">
    <location>
        <begin position="1"/>
        <end position="177"/>
    </location>
</feature>
<proteinExistence type="predicted"/>
<dbReference type="Proteomes" id="UP000008983">
    <property type="component" value="Unassembled WGS sequence"/>
</dbReference>
<dbReference type="STRING" id="857967.G0R5F0"/>
<evidence type="ECO:0000259" key="1">
    <source>
        <dbReference type="PROSITE" id="PS50086"/>
    </source>
</evidence>
<dbReference type="eggNOG" id="KOG1102">
    <property type="taxonomic scope" value="Eukaryota"/>
</dbReference>
<dbReference type="PANTHER" id="PTHR47219">
    <property type="entry name" value="RAB GTPASE-ACTIVATING PROTEIN 1-LIKE"/>
    <property type="match status" value="1"/>
</dbReference>
<dbReference type="PANTHER" id="PTHR47219:SF9">
    <property type="entry name" value="GTPASE ACTIVATING PROTEIN AND CENTROSOME-ASSOCIATED, ISOFORM B"/>
    <property type="match status" value="1"/>
</dbReference>
<dbReference type="PROSITE" id="PS50086">
    <property type="entry name" value="TBC_RABGAP"/>
    <property type="match status" value="1"/>
</dbReference>
<dbReference type="Pfam" id="PF00566">
    <property type="entry name" value="RabGAP-TBC"/>
    <property type="match status" value="1"/>
</dbReference>
<dbReference type="RefSeq" id="XP_004024192.1">
    <property type="nucleotide sequence ID" value="XM_004024143.1"/>
</dbReference>
<dbReference type="InterPro" id="IPR000195">
    <property type="entry name" value="Rab-GAP-TBC_dom"/>
</dbReference>
<dbReference type="SUPFAM" id="SSF47923">
    <property type="entry name" value="Ypt/Rab-GAP domain of gyp1p"/>
    <property type="match status" value="2"/>
</dbReference>
<dbReference type="GO" id="GO:0005096">
    <property type="term" value="F:GTPase activator activity"/>
    <property type="evidence" value="ECO:0007669"/>
    <property type="project" value="TreeGrafter"/>
</dbReference>
<dbReference type="OrthoDB" id="294251at2759"/>
<dbReference type="GeneID" id="14903365"/>
<dbReference type="InterPro" id="IPR035969">
    <property type="entry name" value="Rab-GAP_TBC_sf"/>
</dbReference>
<dbReference type="Gene3D" id="1.10.472.80">
    <property type="entry name" value="Ypt/Rab-GAP domain of gyp1p, domain 3"/>
    <property type="match status" value="1"/>
</dbReference>